<protein>
    <submittedName>
        <fullName evidence="1">Uncharacterized protein</fullName>
    </submittedName>
</protein>
<proteinExistence type="predicted"/>
<dbReference type="Proteomes" id="UP000805193">
    <property type="component" value="Unassembled WGS sequence"/>
</dbReference>
<evidence type="ECO:0000313" key="1">
    <source>
        <dbReference type="EMBL" id="KAG0420647.1"/>
    </source>
</evidence>
<keyword evidence="2" id="KW-1185">Reference proteome</keyword>
<name>A0AC60PJS0_IXOPE</name>
<sequence>MGRSRAAVITFEGTKPPKEMIFQAGLFTCHPFKERVETCLNCRRVGHRADVCYRPKSQRCHRCGEEHPPPEEGEPPNCEAKCIICERPHATGSRNCKHRFVEKRKNLQAKGPPTGHRYSLLSSEDDDNPWAALKIQNTVVEPTPQRKSVEGQVYLLPTPGRPRKKQLEKQEQRAQETSLLKGQQHHPERRQTGELGIQGLPGERWEARVSGAN</sequence>
<accession>A0AC60PJS0</accession>
<evidence type="ECO:0000313" key="2">
    <source>
        <dbReference type="Proteomes" id="UP000805193"/>
    </source>
</evidence>
<comment type="caution">
    <text evidence="1">The sequence shown here is derived from an EMBL/GenBank/DDBJ whole genome shotgun (WGS) entry which is preliminary data.</text>
</comment>
<dbReference type="EMBL" id="JABSTQ010010488">
    <property type="protein sequence ID" value="KAG0420647.1"/>
    <property type="molecule type" value="Genomic_DNA"/>
</dbReference>
<organism evidence="1 2">
    <name type="scientific">Ixodes persulcatus</name>
    <name type="common">Taiga tick</name>
    <dbReference type="NCBI Taxonomy" id="34615"/>
    <lineage>
        <taxon>Eukaryota</taxon>
        <taxon>Metazoa</taxon>
        <taxon>Ecdysozoa</taxon>
        <taxon>Arthropoda</taxon>
        <taxon>Chelicerata</taxon>
        <taxon>Arachnida</taxon>
        <taxon>Acari</taxon>
        <taxon>Parasitiformes</taxon>
        <taxon>Ixodida</taxon>
        <taxon>Ixodoidea</taxon>
        <taxon>Ixodidae</taxon>
        <taxon>Ixodinae</taxon>
        <taxon>Ixodes</taxon>
    </lineage>
</organism>
<gene>
    <name evidence="1" type="ORF">HPB47_003369</name>
</gene>
<reference evidence="1 2" key="1">
    <citation type="journal article" date="2020" name="Cell">
        <title>Large-Scale Comparative Analyses of Tick Genomes Elucidate Their Genetic Diversity and Vector Capacities.</title>
        <authorList>
            <consortium name="Tick Genome and Microbiome Consortium (TIGMIC)"/>
            <person name="Jia N."/>
            <person name="Wang J."/>
            <person name="Shi W."/>
            <person name="Du L."/>
            <person name="Sun Y."/>
            <person name="Zhan W."/>
            <person name="Jiang J.F."/>
            <person name="Wang Q."/>
            <person name="Zhang B."/>
            <person name="Ji P."/>
            <person name="Bell-Sakyi L."/>
            <person name="Cui X.M."/>
            <person name="Yuan T.T."/>
            <person name="Jiang B.G."/>
            <person name="Yang W.F."/>
            <person name="Lam T.T."/>
            <person name="Chang Q.C."/>
            <person name="Ding S.J."/>
            <person name="Wang X.J."/>
            <person name="Zhu J.G."/>
            <person name="Ruan X.D."/>
            <person name="Zhao L."/>
            <person name="Wei J.T."/>
            <person name="Ye R.Z."/>
            <person name="Que T.C."/>
            <person name="Du C.H."/>
            <person name="Zhou Y.H."/>
            <person name="Cheng J.X."/>
            <person name="Dai P.F."/>
            <person name="Guo W.B."/>
            <person name="Han X.H."/>
            <person name="Huang E.J."/>
            <person name="Li L.F."/>
            <person name="Wei W."/>
            <person name="Gao Y.C."/>
            <person name="Liu J.Z."/>
            <person name="Shao H.Z."/>
            <person name="Wang X."/>
            <person name="Wang C.C."/>
            <person name="Yang T.C."/>
            <person name="Huo Q.B."/>
            <person name="Li W."/>
            <person name="Chen H.Y."/>
            <person name="Chen S.E."/>
            <person name="Zhou L.G."/>
            <person name="Ni X.B."/>
            <person name="Tian J.H."/>
            <person name="Sheng Y."/>
            <person name="Liu T."/>
            <person name="Pan Y.S."/>
            <person name="Xia L.Y."/>
            <person name="Li J."/>
            <person name="Zhao F."/>
            <person name="Cao W.C."/>
        </authorList>
    </citation>
    <scope>NUCLEOTIDE SEQUENCE [LARGE SCALE GENOMIC DNA]</scope>
    <source>
        <strain evidence="1">Iper-2018</strain>
    </source>
</reference>